<dbReference type="Gramene" id="Os12t0639150-00">
    <property type="protein sequence ID" value="Os12t0639150-00"/>
    <property type="gene ID" value="Os12g0639150"/>
</dbReference>
<organism evidence="2 3">
    <name type="scientific">Oryza sativa subsp. japonica</name>
    <name type="common">Rice</name>
    <dbReference type="NCBI Taxonomy" id="39947"/>
    <lineage>
        <taxon>Eukaryota</taxon>
        <taxon>Viridiplantae</taxon>
        <taxon>Streptophyta</taxon>
        <taxon>Embryophyta</taxon>
        <taxon>Tracheophyta</taxon>
        <taxon>Spermatophyta</taxon>
        <taxon>Magnoliopsida</taxon>
        <taxon>Liliopsida</taxon>
        <taxon>Poales</taxon>
        <taxon>Poaceae</taxon>
        <taxon>BOP clade</taxon>
        <taxon>Oryzoideae</taxon>
        <taxon>Oryzeae</taxon>
        <taxon>Oryzinae</taxon>
        <taxon>Oryza</taxon>
        <taxon>Oryza sativa</taxon>
    </lineage>
</organism>
<feature type="compositionally biased region" description="Acidic residues" evidence="1">
    <location>
        <begin position="53"/>
        <end position="71"/>
    </location>
</feature>
<keyword evidence="3" id="KW-1185">Reference proteome</keyword>
<name>A0A0P0YCK5_ORYSJ</name>
<feature type="non-terminal residue" evidence="2">
    <location>
        <position position="1"/>
    </location>
</feature>
<reference evidence="2 3" key="3">
    <citation type="journal article" date="2013" name="Rice">
        <title>Improvement of the Oryza sativa Nipponbare reference genome using next generation sequence and optical map data.</title>
        <authorList>
            <person name="Kawahara Y."/>
            <person name="de la Bastide M."/>
            <person name="Hamilton J.P."/>
            <person name="Kanamori H."/>
            <person name="McCombie W.R."/>
            <person name="Ouyang S."/>
            <person name="Schwartz D.C."/>
            <person name="Tanaka T."/>
            <person name="Wu J."/>
            <person name="Zhou S."/>
            <person name="Childs K.L."/>
            <person name="Davidson R.M."/>
            <person name="Lin H."/>
            <person name="Quesada-Ocampo L."/>
            <person name="Vaillancourt B."/>
            <person name="Sakai H."/>
            <person name="Lee S.S."/>
            <person name="Kim J."/>
            <person name="Numa H."/>
            <person name="Itoh T."/>
            <person name="Buell C.R."/>
            <person name="Matsumoto T."/>
        </authorList>
    </citation>
    <scope>NUCLEOTIDE SEQUENCE [LARGE SCALE GENOMIC DNA]</scope>
    <source>
        <strain evidence="3">cv. Nipponbare</strain>
    </source>
</reference>
<protein>
    <submittedName>
        <fullName evidence="2">Os12g0639150 protein</fullName>
    </submittedName>
</protein>
<dbReference type="AlphaFoldDB" id="A0A0P0YCK5"/>
<sequence length="150" mass="15329">LHDADDGASSIGEILDGGDDIGGVEEGLRLRGEQHVEAEERERRRGDPRDGEPDGEVADGAEGGAGEEDEPGAAAAGGGPCGEEAGEDAGVGADVLEEGDLVEGGLVVGLGGLERRGVDGEAVGAPREALDERARRQRRPPGARGHRRRP</sequence>
<feature type="region of interest" description="Disordered" evidence="1">
    <location>
        <begin position="111"/>
        <end position="150"/>
    </location>
</feature>
<dbReference type="Proteomes" id="UP000059680">
    <property type="component" value="Chromosome 12"/>
</dbReference>
<feature type="non-terminal residue" evidence="2">
    <location>
        <position position="150"/>
    </location>
</feature>
<evidence type="ECO:0000313" key="3">
    <source>
        <dbReference type="Proteomes" id="UP000059680"/>
    </source>
</evidence>
<reference evidence="2 3" key="2">
    <citation type="journal article" date="2013" name="Plant Cell Physiol.">
        <title>Rice Annotation Project Database (RAP-DB): an integrative and interactive database for rice genomics.</title>
        <authorList>
            <person name="Sakai H."/>
            <person name="Lee S.S."/>
            <person name="Tanaka T."/>
            <person name="Numa H."/>
            <person name="Kim J."/>
            <person name="Kawahara Y."/>
            <person name="Wakimoto H."/>
            <person name="Yang C.C."/>
            <person name="Iwamoto M."/>
            <person name="Abe T."/>
            <person name="Yamada Y."/>
            <person name="Muto A."/>
            <person name="Inokuchi H."/>
            <person name="Ikemura T."/>
            <person name="Matsumoto T."/>
            <person name="Sasaki T."/>
            <person name="Itoh T."/>
        </authorList>
    </citation>
    <scope>NUCLEOTIDE SEQUENCE [LARGE SCALE GENOMIC DNA]</scope>
    <source>
        <strain evidence="3">cv. Nipponbare</strain>
    </source>
</reference>
<reference evidence="3" key="1">
    <citation type="journal article" date="2005" name="Nature">
        <title>The map-based sequence of the rice genome.</title>
        <authorList>
            <consortium name="International rice genome sequencing project (IRGSP)"/>
            <person name="Matsumoto T."/>
            <person name="Wu J."/>
            <person name="Kanamori H."/>
            <person name="Katayose Y."/>
            <person name="Fujisawa M."/>
            <person name="Namiki N."/>
            <person name="Mizuno H."/>
            <person name="Yamamoto K."/>
            <person name="Antonio B.A."/>
            <person name="Baba T."/>
            <person name="Sakata K."/>
            <person name="Nagamura Y."/>
            <person name="Aoki H."/>
            <person name="Arikawa K."/>
            <person name="Arita K."/>
            <person name="Bito T."/>
            <person name="Chiden Y."/>
            <person name="Fujitsuka N."/>
            <person name="Fukunaka R."/>
            <person name="Hamada M."/>
            <person name="Harada C."/>
            <person name="Hayashi A."/>
            <person name="Hijishita S."/>
            <person name="Honda M."/>
            <person name="Hosokawa S."/>
            <person name="Ichikawa Y."/>
            <person name="Idonuma A."/>
            <person name="Iijima M."/>
            <person name="Ikeda M."/>
            <person name="Ikeno M."/>
            <person name="Ito K."/>
            <person name="Ito S."/>
            <person name="Ito T."/>
            <person name="Ito Y."/>
            <person name="Ito Y."/>
            <person name="Iwabuchi A."/>
            <person name="Kamiya K."/>
            <person name="Karasawa W."/>
            <person name="Kurita K."/>
            <person name="Katagiri S."/>
            <person name="Kikuta A."/>
            <person name="Kobayashi H."/>
            <person name="Kobayashi N."/>
            <person name="Machita K."/>
            <person name="Maehara T."/>
            <person name="Masukawa M."/>
            <person name="Mizubayashi T."/>
            <person name="Mukai Y."/>
            <person name="Nagasaki H."/>
            <person name="Nagata Y."/>
            <person name="Naito S."/>
            <person name="Nakashima M."/>
            <person name="Nakama Y."/>
            <person name="Nakamichi Y."/>
            <person name="Nakamura M."/>
            <person name="Meguro A."/>
            <person name="Negishi M."/>
            <person name="Ohta I."/>
            <person name="Ohta T."/>
            <person name="Okamoto M."/>
            <person name="Ono N."/>
            <person name="Saji S."/>
            <person name="Sakaguchi M."/>
            <person name="Sakai K."/>
            <person name="Shibata M."/>
            <person name="Shimokawa T."/>
            <person name="Song J."/>
            <person name="Takazaki Y."/>
            <person name="Terasawa K."/>
            <person name="Tsugane M."/>
            <person name="Tsuji K."/>
            <person name="Ueda S."/>
            <person name="Waki K."/>
            <person name="Yamagata H."/>
            <person name="Yamamoto M."/>
            <person name="Yamamoto S."/>
            <person name="Yamane H."/>
            <person name="Yoshiki S."/>
            <person name="Yoshihara R."/>
            <person name="Yukawa K."/>
            <person name="Zhong H."/>
            <person name="Yano M."/>
            <person name="Yuan Q."/>
            <person name="Ouyang S."/>
            <person name="Liu J."/>
            <person name="Jones K.M."/>
            <person name="Gansberger K."/>
            <person name="Moffat K."/>
            <person name="Hill J."/>
            <person name="Bera J."/>
            <person name="Fadrosh D."/>
            <person name="Jin S."/>
            <person name="Johri S."/>
            <person name="Kim M."/>
            <person name="Overton L."/>
            <person name="Reardon M."/>
            <person name="Tsitrin T."/>
            <person name="Vuong H."/>
            <person name="Weaver B."/>
            <person name="Ciecko A."/>
            <person name="Tallon L."/>
            <person name="Jackson J."/>
            <person name="Pai G."/>
            <person name="Aken S.V."/>
            <person name="Utterback T."/>
            <person name="Reidmuller S."/>
            <person name="Feldblyum T."/>
            <person name="Hsiao J."/>
            <person name="Zismann V."/>
            <person name="Iobst S."/>
            <person name="de Vazeille A.R."/>
            <person name="Buell C.R."/>
            <person name="Ying K."/>
            <person name="Li Y."/>
            <person name="Lu T."/>
            <person name="Huang Y."/>
            <person name="Zhao Q."/>
            <person name="Feng Q."/>
            <person name="Zhang L."/>
            <person name="Zhu J."/>
            <person name="Weng Q."/>
            <person name="Mu J."/>
            <person name="Lu Y."/>
            <person name="Fan D."/>
            <person name="Liu Y."/>
            <person name="Guan J."/>
            <person name="Zhang Y."/>
            <person name="Yu S."/>
            <person name="Liu X."/>
            <person name="Zhang Y."/>
            <person name="Hong G."/>
            <person name="Han B."/>
            <person name="Choisne N."/>
            <person name="Demange N."/>
            <person name="Orjeda G."/>
            <person name="Samain S."/>
            <person name="Cattolico L."/>
            <person name="Pelletier E."/>
            <person name="Couloux A."/>
            <person name="Segurens B."/>
            <person name="Wincker P."/>
            <person name="D'Hont A."/>
            <person name="Scarpelli C."/>
            <person name="Weissenbach J."/>
            <person name="Salanoubat M."/>
            <person name="Quetier F."/>
            <person name="Yu Y."/>
            <person name="Kim H.R."/>
            <person name="Rambo T."/>
            <person name="Currie J."/>
            <person name="Collura K."/>
            <person name="Luo M."/>
            <person name="Yang T."/>
            <person name="Ammiraju J.S.S."/>
            <person name="Engler F."/>
            <person name="Soderlund C."/>
            <person name="Wing R.A."/>
            <person name="Palmer L.E."/>
            <person name="de la Bastide M."/>
            <person name="Spiegel L."/>
            <person name="Nascimento L."/>
            <person name="Zutavern T."/>
            <person name="O'Shaughnessy A."/>
            <person name="Dike S."/>
            <person name="Dedhia N."/>
            <person name="Preston R."/>
            <person name="Balija V."/>
            <person name="McCombie W.R."/>
            <person name="Chow T."/>
            <person name="Chen H."/>
            <person name="Chung M."/>
            <person name="Chen C."/>
            <person name="Shaw J."/>
            <person name="Wu H."/>
            <person name="Hsiao K."/>
            <person name="Chao Y."/>
            <person name="Chu M."/>
            <person name="Cheng C."/>
            <person name="Hour A."/>
            <person name="Lee P."/>
            <person name="Lin S."/>
            <person name="Lin Y."/>
            <person name="Liou J."/>
            <person name="Liu S."/>
            <person name="Hsing Y."/>
            <person name="Raghuvanshi S."/>
            <person name="Mohanty A."/>
            <person name="Bharti A.K."/>
            <person name="Gaur A."/>
            <person name="Gupta V."/>
            <person name="Kumar D."/>
            <person name="Ravi V."/>
            <person name="Vij S."/>
            <person name="Kapur A."/>
            <person name="Khurana P."/>
            <person name="Khurana P."/>
            <person name="Khurana J.P."/>
            <person name="Tyagi A.K."/>
            <person name="Gaikwad K."/>
            <person name="Singh A."/>
            <person name="Dalal V."/>
            <person name="Srivastava S."/>
            <person name="Dixit A."/>
            <person name="Pal A.K."/>
            <person name="Ghazi I.A."/>
            <person name="Yadav M."/>
            <person name="Pandit A."/>
            <person name="Bhargava A."/>
            <person name="Sureshbabu K."/>
            <person name="Batra K."/>
            <person name="Sharma T.R."/>
            <person name="Mohapatra T."/>
            <person name="Singh N.K."/>
            <person name="Messing J."/>
            <person name="Nelson A.B."/>
            <person name="Fuks G."/>
            <person name="Kavchok S."/>
            <person name="Keizer G."/>
            <person name="Linton E."/>
            <person name="Llaca V."/>
            <person name="Song R."/>
            <person name="Tanyolac B."/>
            <person name="Young S."/>
            <person name="Ho-Il K."/>
            <person name="Hahn J.H."/>
            <person name="Sangsakoo G."/>
            <person name="Vanavichit A."/>
            <person name="de Mattos Luiz.A.T."/>
            <person name="Zimmer P.D."/>
            <person name="Malone G."/>
            <person name="Dellagostin O."/>
            <person name="de Oliveira A.C."/>
            <person name="Bevan M."/>
            <person name="Bancroft I."/>
            <person name="Minx P."/>
            <person name="Cordum H."/>
            <person name="Wilson R."/>
            <person name="Cheng Z."/>
            <person name="Jin W."/>
            <person name="Jiang J."/>
            <person name="Leong S.A."/>
            <person name="Iwama H."/>
            <person name="Gojobori T."/>
            <person name="Itoh T."/>
            <person name="Niimura Y."/>
            <person name="Fujii Y."/>
            <person name="Habara T."/>
            <person name="Sakai H."/>
            <person name="Sato Y."/>
            <person name="Wilson G."/>
            <person name="Kumar K."/>
            <person name="McCouch S."/>
            <person name="Juretic N."/>
            <person name="Hoen D."/>
            <person name="Wright S."/>
            <person name="Bruskiewich R."/>
            <person name="Bureau T."/>
            <person name="Miyao A."/>
            <person name="Hirochika H."/>
            <person name="Nishikawa T."/>
            <person name="Kadowaki K."/>
            <person name="Sugiura M."/>
            <person name="Burr B."/>
            <person name="Sasaki T."/>
        </authorList>
    </citation>
    <scope>NUCLEOTIDE SEQUENCE [LARGE SCALE GENOMIC DNA]</scope>
    <source>
        <strain evidence="3">cv. Nipponbare</strain>
    </source>
</reference>
<dbReference type="eggNOG" id="ENOG502T2DP">
    <property type="taxonomic scope" value="Eukaryota"/>
</dbReference>
<accession>A0A0P0YCK5</accession>
<dbReference type="InParanoid" id="A0A0P0YCK5"/>
<dbReference type="EMBL" id="AP014968">
    <property type="protein sequence ID" value="BAT18284.1"/>
    <property type="molecule type" value="Genomic_DNA"/>
</dbReference>
<evidence type="ECO:0000313" key="2">
    <source>
        <dbReference type="EMBL" id="BAT18284.1"/>
    </source>
</evidence>
<feature type="region of interest" description="Disordered" evidence="1">
    <location>
        <begin position="1"/>
        <end position="97"/>
    </location>
</feature>
<proteinExistence type="predicted"/>
<feature type="compositionally biased region" description="Basic residues" evidence="1">
    <location>
        <begin position="135"/>
        <end position="150"/>
    </location>
</feature>
<dbReference type="PaxDb" id="39947-A0A0P0YCK5"/>
<gene>
    <name evidence="2" type="ordered locus">Os12g0639150</name>
    <name evidence="2" type="ORF">OSNPB_120639150</name>
</gene>
<feature type="compositionally biased region" description="Basic and acidic residues" evidence="1">
    <location>
        <begin position="26"/>
        <end position="52"/>
    </location>
</feature>
<evidence type="ECO:0000256" key="1">
    <source>
        <dbReference type="SAM" id="MobiDB-lite"/>
    </source>
</evidence>
<dbReference type="FunCoup" id="A0A0P0YCK5">
    <property type="interactions" value="24"/>
</dbReference>